<comment type="caution">
    <text evidence="2">The sequence shown here is derived from an EMBL/GenBank/DDBJ whole genome shotgun (WGS) entry which is preliminary data.</text>
</comment>
<dbReference type="Proteomes" id="UP000233618">
    <property type="component" value="Unassembled WGS sequence"/>
</dbReference>
<reference evidence="2 3" key="1">
    <citation type="journal article" date="2017" name="Front. Microbiol.">
        <title>Labilibaculum manganireducens gen. nov., sp. nov. and Labilibaculum filiforme sp. nov., Novel Bacteroidetes Isolated from Subsurface Sediments of the Baltic Sea.</title>
        <authorList>
            <person name="Vandieken V."/>
            <person name="Marshall I.P."/>
            <person name="Niemann H."/>
            <person name="Engelen B."/>
            <person name="Cypionka H."/>
        </authorList>
    </citation>
    <scope>NUCLEOTIDE SEQUENCE [LARGE SCALE GENOMIC DNA]</scope>
    <source>
        <strain evidence="2 3">59.10-2M</strain>
    </source>
</reference>
<gene>
    <name evidence="2" type="ORF">BZG01_10185</name>
</gene>
<accession>A0A2N3I8L6</accession>
<sequence>MKDLYRYIFTKAYFFCITIFKEKEFPQYFATGMLTFAITANFYILLSLIEYLMLPIRFNYYGEYYKYFALVIFAIALLYVNNKKRYLVIIKSCKELPNKRKKKLKVYSIIYLLFLFVSFFLLGALIREYNIVHPKIV</sequence>
<evidence type="ECO:0000313" key="2">
    <source>
        <dbReference type="EMBL" id="PKQ66639.1"/>
    </source>
</evidence>
<dbReference type="AlphaFoldDB" id="A0A2N3I8L6"/>
<name>A0A2N3I8L6_9BACT</name>
<keyword evidence="1" id="KW-0472">Membrane</keyword>
<evidence type="ECO:0000256" key="1">
    <source>
        <dbReference type="SAM" id="Phobius"/>
    </source>
</evidence>
<organism evidence="2 3">
    <name type="scientific">Labilibaculum manganireducens</name>
    <dbReference type="NCBI Taxonomy" id="1940525"/>
    <lineage>
        <taxon>Bacteria</taxon>
        <taxon>Pseudomonadati</taxon>
        <taxon>Bacteroidota</taxon>
        <taxon>Bacteroidia</taxon>
        <taxon>Marinilabiliales</taxon>
        <taxon>Marinifilaceae</taxon>
        <taxon>Labilibaculum</taxon>
    </lineage>
</organism>
<feature type="transmembrane region" description="Helical" evidence="1">
    <location>
        <begin position="28"/>
        <end position="52"/>
    </location>
</feature>
<proteinExistence type="predicted"/>
<feature type="transmembrane region" description="Helical" evidence="1">
    <location>
        <begin position="106"/>
        <end position="126"/>
    </location>
</feature>
<keyword evidence="3" id="KW-1185">Reference proteome</keyword>
<protein>
    <submittedName>
        <fullName evidence="2">Uncharacterized protein</fullName>
    </submittedName>
</protein>
<evidence type="ECO:0000313" key="3">
    <source>
        <dbReference type="Proteomes" id="UP000233618"/>
    </source>
</evidence>
<dbReference type="EMBL" id="MVDE01000013">
    <property type="protein sequence ID" value="PKQ66639.1"/>
    <property type="molecule type" value="Genomic_DNA"/>
</dbReference>
<feature type="transmembrane region" description="Helical" evidence="1">
    <location>
        <begin position="64"/>
        <end position="81"/>
    </location>
</feature>
<keyword evidence="1" id="KW-1133">Transmembrane helix</keyword>
<keyword evidence="1" id="KW-0812">Transmembrane</keyword>